<reference evidence="2 3" key="1">
    <citation type="submission" date="2016-12" db="EMBL/GenBank/DDBJ databases">
        <title>The genomes of Aspergillus section Nigri reveals drivers in fungal speciation.</title>
        <authorList>
            <consortium name="DOE Joint Genome Institute"/>
            <person name="Vesth T.C."/>
            <person name="Nybo J."/>
            <person name="Theobald S."/>
            <person name="Brandl J."/>
            <person name="Frisvad J.C."/>
            <person name="Nielsen K.F."/>
            <person name="Lyhne E.K."/>
            <person name="Kogle M.E."/>
            <person name="Kuo A."/>
            <person name="Riley R."/>
            <person name="Clum A."/>
            <person name="Nolan M."/>
            <person name="Lipzen A."/>
            <person name="Salamov A."/>
            <person name="Henrissat B."/>
            <person name="Wiebenga A."/>
            <person name="De Vries R.P."/>
            <person name="Grigoriev I.V."/>
            <person name="Mortensen U.H."/>
            <person name="Andersen M.R."/>
            <person name="Baker S.E."/>
        </authorList>
    </citation>
    <scope>NUCLEOTIDE SEQUENCE [LARGE SCALE GENOMIC DNA]</scope>
    <source>
        <strain evidence="2 3">IBT 23096</strain>
    </source>
</reference>
<dbReference type="GeneID" id="36550623"/>
<gene>
    <name evidence="2" type="ORF">P170DRAFT_236815</name>
</gene>
<feature type="transmembrane region" description="Helical" evidence="1">
    <location>
        <begin position="84"/>
        <end position="107"/>
    </location>
</feature>
<evidence type="ECO:0000313" key="2">
    <source>
        <dbReference type="EMBL" id="PLB47221.1"/>
    </source>
</evidence>
<proteinExistence type="predicted"/>
<keyword evidence="1" id="KW-0812">Transmembrane</keyword>
<keyword evidence="1" id="KW-0472">Membrane</keyword>
<sequence length="122" mass="14316">MISSSYDFPFSLIHTSTTFSLFSPHSKGVESGWHTSIRNDCIGRLSLHQKKFYKSSLVSSSAFSTSFEIYSFPRRKRSVFRQHYLHPWLWSFTLVFLALAFVFRWFLLDLVKRWLYGSTVSG</sequence>
<protein>
    <submittedName>
        <fullName evidence="2">Uncharacterized protein</fullName>
    </submittedName>
</protein>
<comment type="caution">
    <text evidence="2">The sequence shown here is derived from an EMBL/GenBank/DDBJ whole genome shotgun (WGS) entry which is preliminary data.</text>
</comment>
<dbReference type="AlphaFoldDB" id="A0A2I2G2X8"/>
<keyword evidence="1" id="KW-1133">Transmembrane helix</keyword>
<evidence type="ECO:0000256" key="1">
    <source>
        <dbReference type="SAM" id="Phobius"/>
    </source>
</evidence>
<dbReference type="VEuPathDB" id="FungiDB:P170DRAFT_236815"/>
<dbReference type="Proteomes" id="UP000234275">
    <property type="component" value="Unassembled WGS sequence"/>
</dbReference>
<name>A0A2I2G2X8_9EURO</name>
<keyword evidence="3" id="KW-1185">Reference proteome</keyword>
<dbReference type="EMBL" id="MSFO01000006">
    <property type="protein sequence ID" value="PLB47221.1"/>
    <property type="molecule type" value="Genomic_DNA"/>
</dbReference>
<organism evidence="2 3">
    <name type="scientific">Aspergillus steynii IBT 23096</name>
    <dbReference type="NCBI Taxonomy" id="1392250"/>
    <lineage>
        <taxon>Eukaryota</taxon>
        <taxon>Fungi</taxon>
        <taxon>Dikarya</taxon>
        <taxon>Ascomycota</taxon>
        <taxon>Pezizomycotina</taxon>
        <taxon>Eurotiomycetes</taxon>
        <taxon>Eurotiomycetidae</taxon>
        <taxon>Eurotiales</taxon>
        <taxon>Aspergillaceae</taxon>
        <taxon>Aspergillus</taxon>
        <taxon>Aspergillus subgen. Circumdati</taxon>
    </lineage>
</organism>
<accession>A0A2I2G2X8</accession>
<evidence type="ECO:0000313" key="3">
    <source>
        <dbReference type="Proteomes" id="UP000234275"/>
    </source>
</evidence>
<dbReference type="RefSeq" id="XP_024702523.1">
    <property type="nucleotide sequence ID" value="XM_024842924.1"/>
</dbReference>